<reference evidence="2" key="1">
    <citation type="journal article" date="2019" name="Int. J. Syst. Evol. Microbiol.">
        <title>The Global Catalogue of Microorganisms (GCM) 10K type strain sequencing project: providing services to taxonomists for standard genome sequencing and annotation.</title>
        <authorList>
            <consortium name="The Broad Institute Genomics Platform"/>
            <consortium name="The Broad Institute Genome Sequencing Center for Infectious Disease"/>
            <person name="Wu L."/>
            <person name="Ma J."/>
        </authorList>
    </citation>
    <scope>NUCLEOTIDE SEQUENCE [LARGE SCALE GENOMIC DNA]</scope>
    <source>
        <strain evidence="2">YJ-61-S</strain>
    </source>
</reference>
<dbReference type="RefSeq" id="WP_379979388.1">
    <property type="nucleotide sequence ID" value="NZ_JBHSFV010000007.1"/>
</dbReference>
<accession>A0ABV9I0K2</accession>
<proteinExistence type="predicted"/>
<protein>
    <recommendedName>
        <fullName evidence="3">Bro-N domain-containing protein</fullName>
    </recommendedName>
</protein>
<evidence type="ECO:0008006" key="3">
    <source>
        <dbReference type="Google" id="ProtNLM"/>
    </source>
</evidence>
<dbReference type="EMBL" id="JBHSFV010000007">
    <property type="protein sequence ID" value="MFC4634790.1"/>
    <property type="molecule type" value="Genomic_DNA"/>
</dbReference>
<gene>
    <name evidence="1" type="ORF">ACFO3O_12785</name>
</gene>
<comment type="caution">
    <text evidence="1">The sequence shown here is derived from an EMBL/GenBank/DDBJ whole genome shotgun (WGS) entry which is preliminary data.</text>
</comment>
<sequence length="216" mass="26150">MEQQIIKIEKDRIRIFLILFFFSEEHDDSSNRNLKRLFESEVKLQKLDFWVRNPDYFCYSLLDIAERELKKKQEIKDIVRKIFEDREPEIRREDMRKFIYGAYEDMDNAIGFLDSVDLIKFDSKKDVVLRTKERKYYITDFGVSKIIANLPNLPFLKWYEDRCLLIKKYFGDKNGTQLKDIQYQVEAYTKTPYGQLIPNVSSLVKEKYNTIYQEKI</sequence>
<name>A0ABV9I0K2_9FLAO</name>
<evidence type="ECO:0000313" key="2">
    <source>
        <dbReference type="Proteomes" id="UP001596043"/>
    </source>
</evidence>
<keyword evidence="2" id="KW-1185">Reference proteome</keyword>
<evidence type="ECO:0000313" key="1">
    <source>
        <dbReference type="EMBL" id="MFC4634790.1"/>
    </source>
</evidence>
<dbReference type="Proteomes" id="UP001596043">
    <property type="component" value="Unassembled WGS sequence"/>
</dbReference>
<organism evidence="1 2">
    <name type="scientific">Dokdonia ponticola</name>
    <dbReference type="NCBI Taxonomy" id="2041041"/>
    <lineage>
        <taxon>Bacteria</taxon>
        <taxon>Pseudomonadati</taxon>
        <taxon>Bacteroidota</taxon>
        <taxon>Flavobacteriia</taxon>
        <taxon>Flavobacteriales</taxon>
        <taxon>Flavobacteriaceae</taxon>
        <taxon>Dokdonia</taxon>
    </lineage>
</organism>